<name>A0A401GSY6_9APHY</name>
<feature type="region of interest" description="Disordered" evidence="2">
    <location>
        <begin position="557"/>
        <end position="741"/>
    </location>
</feature>
<dbReference type="RefSeq" id="XP_027616274.1">
    <property type="nucleotide sequence ID" value="XM_027760473.1"/>
</dbReference>
<dbReference type="Proteomes" id="UP000287166">
    <property type="component" value="Unassembled WGS sequence"/>
</dbReference>
<feature type="region of interest" description="Disordered" evidence="2">
    <location>
        <begin position="786"/>
        <end position="952"/>
    </location>
</feature>
<feature type="compositionally biased region" description="Basic residues" evidence="2">
    <location>
        <begin position="345"/>
        <end position="354"/>
    </location>
</feature>
<evidence type="ECO:0000256" key="2">
    <source>
        <dbReference type="SAM" id="MobiDB-lite"/>
    </source>
</evidence>
<evidence type="ECO:0000256" key="1">
    <source>
        <dbReference type="SAM" id="Coils"/>
    </source>
</evidence>
<feature type="compositionally biased region" description="Low complexity" evidence="2">
    <location>
        <begin position="642"/>
        <end position="651"/>
    </location>
</feature>
<feature type="compositionally biased region" description="Basic and acidic residues" evidence="2">
    <location>
        <begin position="821"/>
        <end position="835"/>
    </location>
</feature>
<dbReference type="InParanoid" id="A0A401GSY6"/>
<dbReference type="GeneID" id="38782278"/>
<evidence type="ECO:0000313" key="3">
    <source>
        <dbReference type="EMBL" id="GBE85361.1"/>
    </source>
</evidence>
<feature type="compositionally biased region" description="Basic and acidic residues" evidence="2">
    <location>
        <begin position="604"/>
        <end position="613"/>
    </location>
</feature>
<accession>A0A401GSY6</accession>
<proteinExistence type="predicted"/>
<feature type="compositionally biased region" description="Acidic residues" evidence="2">
    <location>
        <begin position="205"/>
        <end position="247"/>
    </location>
</feature>
<feature type="compositionally biased region" description="Polar residues" evidence="2">
    <location>
        <begin position="652"/>
        <end position="664"/>
    </location>
</feature>
<protein>
    <recommendedName>
        <fullName evidence="5">Zn(2)-C6 fungal-type domain-containing protein</fullName>
    </recommendedName>
</protein>
<feature type="compositionally biased region" description="Acidic residues" evidence="2">
    <location>
        <begin position="139"/>
        <end position="150"/>
    </location>
</feature>
<sequence length="1179" mass="126996">MPLDIDPNYVLQAARLTAIVAAAPRQDDPRYLDWETRIYLEVSRLEKSFPQPLKSLRMPGIVISALLEFTRAYQQKALARLDHISNDDERIYKRYPLAVREYGECEDLGRQWWTEDPYCKLPPVKSMPAEGWGNVPADDDTQGCGEEDLATGDLVTKGKGKERADNDVGTGMVGERIVHVEAGEDKRKGKSKEKAQGKAAHAMSEEEDGGEGEGEGEGEEQEGEDDDDADSDEDDDADKDDDDEMVEDVPGAGQPESIEVDAVSPPPPTARPISISPAASSLRKRKAVITESSEESENEEAAPKAKRMKPIEVAKEKGEAPTTSGRAQRAQKRMAQTEVEGSKVSTKKSGKRKAKESSDEEEVPTIKPPKKKRAMKEYKSKEFIESEDETPAPPSNLPAKTAGDSNDGVVKTNAPAKPVKQTTRMTVTPHVAPKAKGKGKGKGKATAKGKATVKGKAKVTVSQKDMWKKTSTRVSDFMWAHATDLLVPCIGCQEKEWPCKLNTANFSRCLECAARGVSCSIAPRNTDGVPLRGNSHTAQREFQEMCAALVVEDKPLPTSSPPYNVKVDSDEPDGAEPMVMGASKRKPPKKTKTRNAAASSSKVKGGEEVEATKQKATIMPYEANAEGEASVEKSSKSKRAAKSATATGAVALSNSGEVANSGEVSKSGAPAKSGAVAKPGEGKKSGPKAKPVRSQNSGAQDGGEVTRTSVRELDEVPPAKSVAKEGGQTTRVAMGGRSGPMVPVITRKAKASAPKAAAKMPLAEGDGMEEAARLAMEAVRAMAFQTGPAAPPQASSSKRMLTPVADEPEDAPEYQAEVAEDERASLERPHDDRRRSLLMPHETSAGAAEVAQEVTPSLEISKASKGAKSSTLAKAGHLDEGQRPAKRGAPLDRKAVKKEAEVKRDAKANRLRAVPPTSKAPHLRDIQRVSTGSPALVNEGDTPSGEETLQSSNDDCANCAELRQEFLAHKDGMEVQFQERMTDLNTVKAEITAALQRINPPFAFQENARSIREEVKLAMEEFCRPVTIELQESVKLAVADLVAKRHCLPELKEKVNRLEQGANQTVSQADVDKLQGELADLHHSMKLQAVWSDSMEKELRSSAAEAIAQASKLEMELALAKEDSMAVATSALDEAKKVGKEVATAREETSLVAKSLDAFREKVDSAMVFTAFRPDRHNV</sequence>
<feature type="compositionally biased region" description="Basic residues" evidence="2">
    <location>
        <begin position="433"/>
        <end position="456"/>
    </location>
</feature>
<feature type="compositionally biased region" description="Basic and acidic residues" evidence="2">
    <location>
        <begin position="176"/>
        <end position="196"/>
    </location>
</feature>
<reference evidence="3 4" key="1">
    <citation type="journal article" date="2018" name="Sci. Rep.">
        <title>Genome sequence of the cauliflower mushroom Sparassis crispa (Hanabiratake) and its association with beneficial usage.</title>
        <authorList>
            <person name="Kiyama R."/>
            <person name="Furutani Y."/>
            <person name="Kawaguchi K."/>
            <person name="Nakanishi T."/>
        </authorList>
    </citation>
    <scope>NUCLEOTIDE SEQUENCE [LARGE SCALE GENOMIC DNA]</scope>
</reference>
<feature type="compositionally biased region" description="Basic and acidic residues" evidence="2">
    <location>
        <begin position="309"/>
        <end position="319"/>
    </location>
</feature>
<feature type="compositionally biased region" description="Basic residues" evidence="2">
    <location>
        <begin position="583"/>
        <end position="593"/>
    </location>
</feature>
<keyword evidence="1" id="KW-0175">Coiled coil</keyword>
<evidence type="ECO:0000313" key="4">
    <source>
        <dbReference type="Proteomes" id="UP000287166"/>
    </source>
</evidence>
<comment type="caution">
    <text evidence="3">The sequence shown here is derived from an EMBL/GenBank/DDBJ whole genome shotgun (WGS) entry which is preliminary data.</text>
</comment>
<feature type="compositionally biased region" description="Basic and acidic residues" evidence="2">
    <location>
        <begin position="375"/>
        <end position="384"/>
    </location>
</feature>
<keyword evidence="4" id="KW-1185">Reference proteome</keyword>
<dbReference type="STRING" id="139825.A0A401GSY6"/>
<feature type="region of interest" description="Disordered" evidence="2">
    <location>
        <begin position="139"/>
        <end position="409"/>
    </location>
</feature>
<feature type="compositionally biased region" description="Low complexity" evidence="2">
    <location>
        <begin position="271"/>
        <end position="281"/>
    </location>
</feature>
<feature type="region of interest" description="Disordered" evidence="2">
    <location>
        <begin position="431"/>
        <end position="456"/>
    </location>
</feature>
<dbReference type="EMBL" id="BFAD01000007">
    <property type="protein sequence ID" value="GBE85361.1"/>
    <property type="molecule type" value="Genomic_DNA"/>
</dbReference>
<evidence type="ECO:0008006" key="5">
    <source>
        <dbReference type="Google" id="ProtNLM"/>
    </source>
</evidence>
<dbReference type="AlphaFoldDB" id="A0A401GSY6"/>
<feature type="coiled-coil region" evidence="1">
    <location>
        <begin position="1096"/>
        <end position="1123"/>
    </location>
</feature>
<gene>
    <name evidence="3" type="ORF">SCP_0705480</name>
</gene>
<feature type="compositionally biased region" description="Basic and acidic residues" evidence="2">
    <location>
        <begin position="876"/>
        <end position="908"/>
    </location>
</feature>
<organism evidence="3 4">
    <name type="scientific">Sparassis crispa</name>
    <dbReference type="NCBI Taxonomy" id="139825"/>
    <lineage>
        <taxon>Eukaryota</taxon>
        <taxon>Fungi</taxon>
        <taxon>Dikarya</taxon>
        <taxon>Basidiomycota</taxon>
        <taxon>Agaricomycotina</taxon>
        <taxon>Agaricomycetes</taxon>
        <taxon>Polyporales</taxon>
        <taxon>Sparassidaceae</taxon>
        <taxon>Sparassis</taxon>
    </lineage>
</organism>